<accession>A0A0G4IWA5</accession>
<proteinExistence type="predicted"/>
<dbReference type="AlphaFoldDB" id="A0A0G4IWA5"/>
<name>A0A0G4IWA5_PLABS</name>
<dbReference type="Proteomes" id="UP000039324">
    <property type="component" value="Unassembled WGS sequence"/>
</dbReference>
<sequence>MNSLCQSLDRTHHKLREVSSAVRDPDQTNESSKPNLAGHLVILTCSVLRDWNITSKLFINIVCRNKACDSSRMMIQKIDHSPRSVEGPESIRIQSVLTDGEKFTARPTQKPT</sequence>
<organism evidence="2 3">
    <name type="scientific">Plasmodiophora brassicae</name>
    <name type="common">Clubroot disease agent</name>
    <dbReference type="NCBI Taxonomy" id="37360"/>
    <lineage>
        <taxon>Eukaryota</taxon>
        <taxon>Sar</taxon>
        <taxon>Rhizaria</taxon>
        <taxon>Endomyxa</taxon>
        <taxon>Phytomyxea</taxon>
        <taxon>Plasmodiophorida</taxon>
        <taxon>Plasmodiophoridae</taxon>
        <taxon>Plasmodiophora</taxon>
    </lineage>
</organism>
<reference evidence="2 3" key="1">
    <citation type="submission" date="2015-02" db="EMBL/GenBank/DDBJ databases">
        <authorList>
            <person name="Chooi Y.-H."/>
        </authorList>
    </citation>
    <scope>NUCLEOTIDE SEQUENCE [LARGE SCALE GENOMIC DNA]</scope>
    <source>
        <strain evidence="2">E3</strain>
    </source>
</reference>
<evidence type="ECO:0000256" key="1">
    <source>
        <dbReference type="SAM" id="MobiDB-lite"/>
    </source>
</evidence>
<dbReference type="EMBL" id="CDSF01000091">
    <property type="protein sequence ID" value="CEO99590.1"/>
    <property type="molecule type" value="Genomic_DNA"/>
</dbReference>
<keyword evidence="3" id="KW-1185">Reference proteome</keyword>
<evidence type="ECO:0000313" key="2">
    <source>
        <dbReference type="EMBL" id="CEO99590.1"/>
    </source>
</evidence>
<evidence type="ECO:0000313" key="3">
    <source>
        <dbReference type="Proteomes" id="UP000039324"/>
    </source>
</evidence>
<feature type="region of interest" description="Disordered" evidence="1">
    <location>
        <begin position="15"/>
        <end position="34"/>
    </location>
</feature>
<protein>
    <submittedName>
        <fullName evidence="2">Uncharacterized protein</fullName>
    </submittedName>
</protein>
<gene>
    <name evidence="2" type="ORF">PBRA_007323</name>
</gene>